<feature type="domain" description="Replication origin-binding protein" evidence="2">
    <location>
        <begin position="1136"/>
        <end position="1289"/>
    </location>
</feature>
<feature type="compositionally biased region" description="Basic residues" evidence="1">
    <location>
        <begin position="274"/>
        <end position="285"/>
    </location>
</feature>
<dbReference type="GO" id="GO:0006260">
    <property type="term" value="P:DNA replication"/>
    <property type="evidence" value="ECO:0007669"/>
    <property type="project" value="InterPro"/>
</dbReference>
<feature type="compositionally biased region" description="Basic and acidic residues" evidence="1">
    <location>
        <begin position="578"/>
        <end position="589"/>
    </location>
</feature>
<keyword evidence="4" id="KW-1185">Reference proteome</keyword>
<dbReference type="Proteomes" id="UP000054558">
    <property type="component" value="Unassembled WGS sequence"/>
</dbReference>
<sequence length="1787" mass="197621">MHLPWDCDVSESEGTQGEDIEGAEYADRSVDGSQSGQSLQGFFDDQDSGSIQGPSFYWALNNEGVSPTSPVANWSINSAFRELIPVSPSNRCKRKSSNGEGERCPEGACLEEDIVGVVFTMRALERKRRRPILSQEIEEAEEEHVPTPQPFSHVLERGQDVRLRLQGNPAEDLSSAASPPPDAEAGKHSAAPNFDPPSHSATCASVGDELGVATGDGHDVCQQSTGSAAGELHYMGPSPAPPHPADEPRSAATEPTPSVKAARRSESWVPKARQTVKKKSHKRAKPISAPVDEAARAEIRAAREAHFRTLEGLKLQPNGQEVMARPMSEAQGGGHQAPQEAVAAEALGERSCVDVTVAEGGEEDQQGGEHLVAAVRQSVQHSPWEALRQAEELERRQDARQRLQGTLAANSSDASSRSPVAEAGEPSAVPNFDARSRLATCTSIEDDCGARVDENQSTRQQLPEIAAEDVISAITLQSAVRQSLRGIAVGVVSRAARPSSVVDADHPSIAPNRNEPSLEDKSERSQDARQRLQGIPSDDLSSAASLPPGAEANEPSAPPDFDPPARFATLASVEADPEAGRGEGHDERQQLQAIADEDVSRATTPPLDIMAGQPSTAPNQNEPPRSGNEASIEDEVEGSQDERQQLRGIAAQDFSCAPISPPVVDAGQPSTAPTRNDTSRPRDQAFVEDDASSVDPRLCPGEIVVHSEHDGKLLTVKKAELGTFLFAKRKFDDKVDYQDAKNGPQGCCRRYGEVLGHQVEIRRLRPSREFGSYPDWPSAYPKLRGEPHLEEAIKAGCPCKPYLDLERDGGLPDGETLETVIDAFEGAITGIFESEYGQELSKEAFNWIPCDYGPGGKFSLHLVISSHSPQFVYRSNLAPPADPQGAGHLARKLSQLLPDRYAELIDQSVYTRNRGIRLPFCSKPSNPRSRLIPLDESKPYADACITWFDDHVQTINVPDVLFRAVRSRERPENSSHLNPKAASMYEVQRCTELIQNLHPTAYRRGSANSLNYSWHDRSEPCYSGNVHAGGRDILCVADRERNAVFAVCSSERFDPETGVCCKDLPAKYLGPYWVDNKTWKDGAVEIDMEYLDRDPLAAAPMNLALIRAGVSPLTDKVVFNDIVNKWLEGRYKALPIRSPMGSGKSTLLAALLAEVSRFKKVCMITYRRTQALDAASKHQAFSHYEDLKQADGRMLGDRFIPPLADRELHPRVIVQLDSLPGLIPEDDEDAPAFDLLVLDESESILAHFSADTLRERHRVIQLLVEMMRRARRIVCLDGHLGQRTYEFLTMNEISYSPVVINKHAPERPLEIEFLQGKNEGLAKWEGAIFEALGAGRNVFVASMSSEKAQELGATVVERGLVEGDQVLIITRHSDGAVKRGLQDVNRQWRKRLVIISPTVEAGVDFNQDWFHQMFLYVCQKSTHPRGLDQMKGRVRKLANPRVLCYVQEGIWLPVEPGPSGGGSSRETSRSGSKARLGVEETYQWFLNQNCRGGLNCVHPITRLLAHNEKEIFNGQTHFCEEFTDLLQADGHVIVKNVCVDEEAVEMEKFQLARFYDVPYLSEEFLRTFGPKPIHALDFLEQVVDEDFKYDRNEIGRHMYPPQMTAMARELLTVMGFEHALDAAHETDTLSTMRSRLAGTAFFRNYSENVKLFHHRAASVSDVLVYQKTATIALNHVFSALGLHLEAKKLGRLEVRDVQRAENGNRKRLYRYGGWFLSREPLRTTRPVQGPPGVNLMCQLFKLRLADSETLRERVPPALREYLDGIPFQWPELVQHRRCGIIVGPGEE</sequence>
<feature type="region of interest" description="Disordered" evidence="1">
    <location>
        <begin position="170"/>
        <end position="202"/>
    </location>
</feature>
<organism evidence="3 4">
    <name type="scientific">Klebsormidium nitens</name>
    <name type="common">Green alga</name>
    <name type="synonym">Ulothrix nitens</name>
    <dbReference type="NCBI Taxonomy" id="105231"/>
    <lineage>
        <taxon>Eukaryota</taxon>
        <taxon>Viridiplantae</taxon>
        <taxon>Streptophyta</taxon>
        <taxon>Klebsormidiophyceae</taxon>
        <taxon>Klebsormidiales</taxon>
        <taxon>Klebsormidiaceae</taxon>
        <taxon>Klebsormidium</taxon>
    </lineage>
</organism>
<feature type="region of interest" description="Disordered" evidence="1">
    <location>
        <begin position="1"/>
        <end position="46"/>
    </location>
</feature>
<feature type="compositionally biased region" description="Polar residues" evidence="1">
    <location>
        <begin position="407"/>
        <end position="418"/>
    </location>
</feature>
<feature type="compositionally biased region" description="Polar residues" evidence="1">
    <location>
        <begin position="613"/>
        <end position="623"/>
    </location>
</feature>
<accession>A0A1Y1IMR0</accession>
<dbReference type="EMBL" id="DF237628">
    <property type="protein sequence ID" value="GAQ90739.1"/>
    <property type="molecule type" value="Genomic_DNA"/>
</dbReference>
<dbReference type="InterPro" id="IPR003450">
    <property type="entry name" value="Replication_origin-bd"/>
</dbReference>
<feature type="region of interest" description="Disordered" evidence="1">
    <location>
        <begin position="406"/>
        <end position="431"/>
    </location>
</feature>
<dbReference type="InterPro" id="IPR027417">
    <property type="entry name" value="P-loop_NTPase"/>
</dbReference>
<feature type="domain" description="Replication origin-binding protein" evidence="2">
    <location>
        <begin position="1363"/>
        <end position="1447"/>
    </location>
</feature>
<feature type="compositionally biased region" description="Polar residues" evidence="1">
    <location>
        <begin position="31"/>
        <end position="40"/>
    </location>
</feature>
<name>A0A1Y1IMR0_KLENI</name>
<feature type="region of interest" description="Disordered" evidence="1">
    <location>
        <begin position="657"/>
        <end position="693"/>
    </location>
</feature>
<evidence type="ECO:0000313" key="4">
    <source>
        <dbReference type="Proteomes" id="UP000054558"/>
    </source>
</evidence>
<feature type="region of interest" description="Disordered" evidence="1">
    <location>
        <begin position="229"/>
        <end position="293"/>
    </location>
</feature>
<evidence type="ECO:0000256" key="1">
    <source>
        <dbReference type="SAM" id="MobiDB-lite"/>
    </source>
</evidence>
<feature type="compositionally biased region" description="Acidic residues" evidence="1">
    <location>
        <begin position="8"/>
        <end position="24"/>
    </location>
</feature>
<dbReference type="GO" id="GO:0003688">
    <property type="term" value="F:DNA replication origin binding"/>
    <property type="evidence" value="ECO:0007669"/>
    <property type="project" value="InterPro"/>
</dbReference>
<protein>
    <recommendedName>
        <fullName evidence="2">Replication origin-binding protein domain-containing protein</fullName>
    </recommendedName>
</protein>
<evidence type="ECO:0000313" key="3">
    <source>
        <dbReference type="EMBL" id="GAQ90739.1"/>
    </source>
</evidence>
<gene>
    <name evidence="3" type="ORF">KFL_006790020</name>
</gene>
<feature type="region of interest" description="Disordered" evidence="1">
    <location>
        <begin position="495"/>
        <end position="643"/>
    </location>
</feature>
<proteinExistence type="predicted"/>
<dbReference type="SUPFAM" id="SSF52540">
    <property type="entry name" value="P-loop containing nucleoside triphosphate hydrolases"/>
    <property type="match status" value="1"/>
</dbReference>
<reference evidence="3 4" key="1">
    <citation type="journal article" date="2014" name="Nat. Commun.">
        <title>Klebsormidium flaccidum genome reveals primary factors for plant terrestrial adaptation.</title>
        <authorList>
            <person name="Hori K."/>
            <person name="Maruyama F."/>
            <person name="Fujisawa T."/>
            <person name="Togashi T."/>
            <person name="Yamamoto N."/>
            <person name="Seo M."/>
            <person name="Sato S."/>
            <person name="Yamada T."/>
            <person name="Mori H."/>
            <person name="Tajima N."/>
            <person name="Moriyama T."/>
            <person name="Ikeuchi M."/>
            <person name="Watanabe M."/>
            <person name="Wada H."/>
            <person name="Kobayashi K."/>
            <person name="Saito M."/>
            <person name="Masuda T."/>
            <person name="Sasaki-Sekimoto Y."/>
            <person name="Mashiguchi K."/>
            <person name="Awai K."/>
            <person name="Shimojima M."/>
            <person name="Masuda S."/>
            <person name="Iwai M."/>
            <person name="Nobusawa T."/>
            <person name="Narise T."/>
            <person name="Kondo S."/>
            <person name="Saito H."/>
            <person name="Sato R."/>
            <person name="Murakawa M."/>
            <person name="Ihara Y."/>
            <person name="Oshima-Yamada Y."/>
            <person name="Ohtaka K."/>
            <person name="Satoh M."/>
            <person name="Sonobe K."/>
            <person name="Ishii M."/>
            <person name="Ohtani R."/>
            <person name="Kanamori-Sato M."/>
            <person name="Honoki R."/>
            <person name="Miyazaki D."/>
            <person name="Mochizuki H."/>
            <person name="Umetsu J."/>
            <person name="Higashi K."/>
            <person name="Shibata D."/>
            <person name="Kamiya Y."/>
            <person name="Sato N."/>
            <person name="Nakamura Y."/>
            <person name="Tabata S."/>
            <person name="Ida S."/>
            <person name="Kurokawa K."/>
            <person name="Ohta H."/>
        </authorList>
    </citation>
    <scope>NUCLEOTIDE SEQUENCE [LARGE SCALE GENOMIC DNA]</scope>
    <source>
        <strain evidence="3 4">NIES-2285</strain>
    </source>
</reference>
<feature type="compositionally biased region" description="Basic and acidic residues" evidence="1">
    <location>
        <begin position="516"/>
        <end position="530"/>
    </location>
</feature>
<dbReference type="Pfam" id="PF02399">
    <property type="entry name" value="Herpes_ori_bp"/>
    <property type="match status" value="2"/>
</dbReference>
<evidence type="ECO:0000259" key="2">
    <source>
        <dbReference type="Pfam" id="PF02399"/>
    </source>
</evidence>
<dbReference type="GO" id="GO:0005524">
    <property type="term" value="F:ATP binding"/>
    <property type="evidence" value="ECO:0007669"/>
    <property type="project" value="InterPro"/>
</dbReference>